<keyword evidence="2" id="KW-1185">Reference proteome</keyword>
<dbReference type="HOGENOM" id="CLU_2890331_0_0_1"/>
<reference evidence="1 2" key="1">
    <citation type="journal article" date="2013" name="Genome Biol.">
        <title>The genome sequence of the most widely cultivated cacao type and its use to identify candidate genes regulating pod color.</title>
        <authorList>
            <person name="Motamayor J.C."/>
            <person name="Mockaitis K."/>
            <person name="Schmutz J."/>
            <person name="Haiminen N."/>
            <person name="Iii D.L."/>
            <person name="Cornejo O."/>
            <person name="Findley S.D."/>
            <person name="Zheng P."/>
            <person name="Utro F."/>
            <person name="Royaert S."/>
            <person name="Saski C."/>
            <person name="Jenkins J."/>
            <person name="Podicheti R."/>
            <person name="Zhao M."/>
            <person name="Scheffler B.E."/>
            <person name="Stack J.C."/>
            <person name="Feltus F.A."/>
            <person name="Mustiga G.M."/>
            <person name="Amores F."/>
            <person name="Phillips W."/>
            <person name="Marelli J.P."/>
            <person name="May G.D."/>
            <person name="Shapiro H."/>
            <person name="Ma J."/>
            <person name="Bustamante C.D."/>
            <person name="Schnell R.J."/>
            <person name="Main D."/>
            <person name="Gilbert D."/>
            <person name="Parida L."/>
            <person name="Kuhn D.N."/>
        </authorList>
    </citation>
    <scope>NUCLEOTIDE SEQUENCE [LARGE SCALE GENOMIC DNA]</scope>
    <source>
        <strain evidence="2">cv. Matina 1-6</strain>
    </source>
</reference>
<proteinExistence type="predicted"/>
<sequence length="63" mass="7604">MQERLVQGQAYQRLMNMLHHDLCWGDDLQKFISMHDFYKRIGRARKKGTCCMHYQELAKLALF</sequence>
<dbReference type="Proteomes" id="UP000026915">
    <property type="component" value="Chromosome 2"/>
</dbReference>
<organism evidence="1 2">
    <name type="scientific">Theobroma cacao</name>
    <name type="common">Cacao</name>
    <name type="synonym">Cocoa</name>
    <dbReference type="NCBI Taxonomy" id="3641"/>
    <lineage>
        <taxon>Eukaryota</taxon>
        <taxon>Viridiplantae</taxon>
        <taxon>Streptophyta</taxon>
        <taxon>Embryophyta</taxon>
        <taxon>Tracheophyta</taxon>
        <taxon>Spermatophyta</taxon>
        <taxon>Magnoliopsida</taxon>
        <taxon>eudicotyledons</taxon>
        <taxon>Gunneridae</taxon>
        <taxon>Pentapetalae</taxon>
        <taxon>rosids</taxon>
        <taxon>malvids</taxon>
        <taxon>Malvales</taxon>
        <taxon>Malvaceae</taxon>
        <taxon>Byttnerioideae</taxon>
        <taxon>Theobroma</taxon>
    </lineage>
</organism>
<dbReference type="InParanoid" id="A0A061EAU0"/>
<evidence type="ECO:0000313" key="2">
    <source>
        <dbReference type="Proteomes" id="UP000026915"/>
    </source>
</evidence>
<gene>
    <name evidence="1" type="ORF">TCM_008086</name>
</gene>
<evidence type="ECO:0000313" key="1">
    <source>
        <dbReference type="EMBL" id="EOX99403.1"/>
    </source>
</evidence>
<protein>
    <submittedName>
        <fullName evidence="1">Uncharacterized protein</fullName>
    </submittedName>
</protein>
<dbReference type="AlphaFoldDB" id="A0A061EAU0"/>
<name>A0A061EAU0_THECC</name>
<dbReference type="Gramene" id="EOX99403">
    <property type="protein sequence ID" value="EOX99403"/>
    <property type="gene ID" value="TCM_008086"/>
</dbReference>
<accession>A0A061EAU0</accession>
<dbReference type="EMBL" id="CM001880">
    <property type="protein sequence ID" value="EOX99403.1"/>
    <property type="molecule type" value="Genomic_DNA"/>
</dbReference>